<dbReference type="CDD" id="cd05155">
    <property type="entry name" value="APH_ChoK_like_1"/>
    <property type="match status" value="1"/>
</dbReference>
<dbReference type="InterPro" id="IPR051678">
    <property type="entry name" value="AGP_Transferase"/>
</dbReference>
<dbReference type="GO" id="GO:0016740">
    <property type="term" value="F:transferase activity"/>
    <property type="evidence" value="ECO:0007669"/>
    <property type="project" value="UniProtKB-KW"/>
</dbReference>
<dbReference type="InterPro" id="IPR011009">
    <property type="entry name" value="Kinase-like_dom_sf"/>
</dbReference>
<dbReference type="SUPFAM" id="SSF56112">
    <property type="entry name" value="Protein kinase-like (PK-like)"/>
    <property type="match status" value="1"/>
</dbReference>
<dbReference type="STRING" id="45067.Llan_2148"/>
<evidence type="ECO:0000259" key="1">
    <source>
        <dbReference type="Pfam" id="PF01636"/>
    </source>
</evidence>
<dbReference type="AlphaFoldDB" id="A0A0W0VGP0"/>
<evidence type="ECO:0000313" key="3">
    <source>
        <dbReference type="Proteomes" id="UP000054869"/>
    </source>
</evidence>
<name>A0A0W0VGP0_9GAMM</name>
<keyword evidence="3" id="KW-1185">Reference proteome</keyword>
<dbReference type="Gene3D" id="3.30.200.20">
    <property type="entry name" value="Phosphorylase Kinase, domain 1"/>
    <property type="match status" value="1"/>
</dbReference>
<comment type="caution">
    <text evidence="2">The sequence shown here is derived from an EMBL/GenBank/DDBJ whole genome shotgun (WGS) entry which is preliminary data.</text>
</comment>
<reference evidence="2 3" key="1">
    <citation type="submission" date="2015-11" db="EMBL/GenBank/DDBJ databases">
        <title>Genomic analysis of 38 Legionella species identifies large and diverse effector repertoires.</title>
        <authorList>
            <person name="Burstein D."/>
            <person name="Amaro F."/>
            <person name="Zusman T."/>
            <person name="Lifshitz Z."/>
            <person name="Cohen O."/>
            <person name="Gilbert J.A."/>
            <person name="Pupko T."/>
            <person name="Shuman H.A."/>
            <person name="Segal G."/>
        </authorList>
    </citation>
    <scope>NUCLEOTIDE SEQUENCE [LARGE SCALE GENOMIC DNA]</scope>
    <source>
        <strain evidence="2 3">ATCC 49751</strain>
    </source>
</reference>
<dbReference type="Gene3D" id="3.90.1200.10">
    <property type="match status" value="1"/>
</dbReference>
<dbReference type="eggNOG" id="COG3173">
    <property type="taxonomic scope" value="Bacteria"/>
</dbReference>
<feature type="domain" description="Aminoglycoside phosphotransferase" evidence="1">
    <location>
        <begin position="51"/>
        <end position="277"/>
    </location>
</feature>
<protein>
    <submittedName>
        <fullName evidence="2">Aminoglycoside 3-N-acetyltransferase</fullName>
    </submittedName>
</protein>
<proteinExistence type="predicted"/>
<accession>A0A0W0VGP0</accession>
<evidence type="ECO:0000313" key="2">
    <source>
        <dbReference type="EMBL" id="KTD19296.1"/>
    </source>
</evidence>
<dbReference type="InterPro" id="IPR002575">
    <property type="entry name" value="Aminoglycoside_PTrfase"/>
</dbReference>
<dbReference type="EMBL" id="LNYI01000053">
    <property type="protein sequence ID" value="KTD19296.1"/>
    <property type="molecule type" value="Genomic_DNA"/>
</dbReference>
<dbReference type="Pfam" id="PF01636">
    <property type="entry name" value="APH"/>
    <property type="match status" value="1"/>
</dbReference>
<dbReference type="PANTHER" id="PTHR21310:SF42">
    <property type="entry name" value="BIFUNCTIONAL AAC_APH"/>
    <property type="match status" value="1"/>
</dbReference>
<sequence>MLDKVEYPFYGPTKMNIKSDEKINITETLVRELIAEQFPQWSHLPIRAIKNGGWDNRTFHLGSEMLIRMPSSAEYAGQVEKEQTWLPKLASQLPLPVPVPLAMGKPDEMYPWKWSINRWLPGETAAVAPINDLCELAKDLALFLKVLQRIESTGGPIAGHQSFYRGGHLAVYDSETRKAIEDLKNNIDFCAATEIWEKALSTSWQKPPVWVHGDVSVGNLLLSQGKLSAVIDFGQLAIGDPACDLAIAWTLFEGKSRGTFLETLELDPNTWARGRAWALWKAMMYLVNQQTDMNFEAKRALRTINEVIEDHRHVRSTLL</sequence>
<dbReference type="PATRIC" id="fig|45067.4.peg.2258"/>
<gene>
    <name evidence="2" type="ORF">Llan_2148</name>
</gene>
<dbReference type="Proteomes" id="UP000054869">
    <property type="component" value="Unassembled WGS sequence"/>
</dbReference>
<keyword evidence="2" id="KW-0808">Transferase</keyword>
<organism evidence="2 3">
    <name type="scientific">Legionella lansingensis</name>
    <dbReference type="NCBI Taxonomy" id="45067"/>
    <lineage>
        <taxon>Bacteria</taxon>
        <taxon>Pseudomonadati</taxon>
        <taxon>Pseudomonadota</taxon>
        <taxon>Gammaproteobacteria</taxon>
        <taxon>Legionellales</taxon>
        <taxon>Legionellaceae</taxon>
        <taxon>Legionella</taxon>
    </lineage>
</organism>
<dbReference type="PANTHER" id="PTHR21310">
    <property type="entry name" value="AMINOGLYCOSIDE PHOSPHOTRANSFERASE-RELATED-RELATED"/>
    <property type="match status" value="1"/>
</dbReference>